<keyword evidence="3" id="KW-1185">Reference proteome</keyword>
<keyword evidence="1" id="KW-0472">Membrane</keyword>
<dbReference type="PANTHER" id="PTHR10361">
    <property type="entry name" value="SODIUM-BILE ACID COTRANSPORTER"/>
    <property type="match status" value="1"/>
</dbReference>
<keyword evidence="1" id="KW-1133">Transmembrane helix</keyword>
<dbReference type="Gene3D" id="1.20.1530.20">
    <property type="match status" value="1"/>
</dbReference>
<name>A0AAV5B3S9_9ACTN</name>
<accession>A0AAV5B3S9</accession>
<protein>
    <recommendedName>
        <fullName evidence="4">Bile acid:sodium symporter family protein</fullName>
    </recommendedName>
</protein>
<dbReference type="Proteomes" id="UP001055025">
    <property type="component" value="Unassembled WGS sequence"/>
</dbReference>
<sequence length="205" mass="20953">MVSYMWVGMYGGNRSLALALILLTTVAAPFTIPLSLEALLGATVELDVAAMMGRMLTMIAVPAVLGMVVNDATRGWGERVLSPALGPAARALLVVIITANSTGMAPYLATVTVETFCVAGFVLAFATGGFALGCLLARALGRDAADTVTACFCCGIRNISAGAVIAAQFFPGPAVFAVMMGTLFQQVLAGLMGKALGRLVDASEG</sequence>
<dbReference type="RefSeq" id="WP_265590913.1">
    <property type="nucleotide sequence ID" value="NZ_BQKC01000001.1"/>
</dbReference>
<dbReference type="AlphaFoldDB" id="A0AAV5B3S9"/>
<evidence type="ECO:0000313" key="2">
    <source>
        <dbReference type="EMBL" id="GJM55757.1"/>
    </source>
</evidence>
<dbReference type="Pfam" id="PF13593">
    <property type="entry name" value="SBF_like"/>
    <property type="match status" value="1"/>
</dbReference>
<organism evidence="2 3">
    <name type="scientific">Granulimonas faecalis</name>
    <dbReference type="NCBI Taxonomy" id="2894155"/>
    <lineage>
        <taxon>Bacteria</taxon>
        <taxon>Bacillati</taxon>
        <taxon>Actinomycetota</taxon>
        <taxon>Coriobacteriia</taxon>
        <taxon>Coriobacteriales</taxon>
        <taxon>Kribbibacteriaceae</taxon>
        <taxon>Granulimonas</taxon>
    </lineage>
</organism>
<dbReference type="InterPro" id="IPR004710">
    <property type="entry name" value="Bilac:Na_transpt"/>
</dbReference>
<dbReference type="PANTHER" id="PTHR10361:SF28">
    <property type="entry name" value="P3 PROTEIN-RELATED"/>
    <property type="match status" value="1"/>
</dbReference>
<proteinExistence type="predicted"/>
<dbReference type="InterPro" id="IPR038770">
    <property type="entry name" value="Na+/solute_symporter_sf"/>
</dbReference>
<feature type="transmembrane region" description="Helical" evidence="1">
    <location>
        <begin position="51"/>
        <end position="70"/>
    </location>
</feature>
<dbReference type="EMBL" id="BQKC01000001">
    <property type="protein sequence ID" value="GJM55757.1"/>
    <property type="molecule type" value="Genomic_DNA"/>
</dbReference>
<gene>
    <name evidence="2" type="ORF">ATOP_14120</name>
</gene>
<keyword evidence="1" id="KW-0812">Transmembrane</keyword>
<evidence type="ECO:0000313" key="3">
    <source>
        <dbReference type="Proteomes" id="UP001055025"/>
    </source>
</evidence>
<evidence type="ECO:0008006" key="4">
    <source>
        <dbReference type="Google" id="ProtNLM"/>
    </source>
</evidence>
<dbReference type="InterPro" id="IPR016833">
    <property type="entry name" value="Put_Na-Bile_cotransptr"/>
</dbReference>
<feature type="transmembrane region" description="Helical" evidence="1">
    <location>
        <begin position="115"/>
        <end position="136"/>
    </location>
</feature>
<evidence type="ECO:0000256" key="1">
    <source>
        <dbReference type="SAM" id="Phobius"/>
    </source>
</evidence>
<reference evidence="2" key="1">
    <citation type="journal article" date="2022" name="Int. J. Syst. Evol. Microbiol.">
        <title>Granulimonas faecalis gen. nov., sp. nov., and Leptogranulimonas caecicola gen. nov., sp. nov., novel lactate-producing Atopobiaceae bacteria isolated from mouse intestines, and an emended description of the family Atopobiaceae.</title>
        <authorList>
            <person name="Morinaga K."/>
            <person name="Kusada H."/>
            <person name="Sakamoto S."/>
            <person name="Murakami T."/>
            <person name="Toyoda A."/>
            <person name="Mori H."/>
            <person name="Meng X.Y."/>
            <person name="Takashino M."/>
            <person name="Murotomi K."/>
            <person name="Tamaki H."/>
        </authorList>
    </citation>
    <scope>NUCLEOTIDE SEQUENCE</scope>
    <source>
        <strain evidence="2">OPF53</strain>
    </source>
</reference>
<comment type="caution">
    <text evidence="2">The sequence shown here is derived from an EMBL/GenBank/DDBJ whole genome shotgun (WGS) entry which is preliminary data.</text>
</comment>
<feature type="transmembrane region" description="Helical" evidence="1">
    <location>
        <begin position="91"/>
        <end position="109"/>
    </location>
</feature>